<accession>A0ACC2I433</accession>
<comment type="caution">
    <text evidence="1">The sequence shown here is derived from an EMBL/GenBank/DDBJ whole genome shotgun (WGS) entry which is preliminary data.</text>
</comment>
<proteinExistence type="predicted"/>
<dbReference type="Proteomes" id="UP001153331">
    <property type="component" value="Unassembled WGS sequence"/>
</dbReference>
<reference evidence="1" key="1">
    <citation type="submission" date="2022-11" db="EMBL/GenBank/DDBJ databases">
        <title>Genome Sequence of Boeremia exigua.</title>
        <authorList>
            <person name="Buettner E."/>
        </authorList>
    </citation>
    <scope>NUCLEOTIDE SEQUENCE</scope>
    <source>
        <strain evidence="1">CU02</strain>
    </source>
</reference>
<dbReference type="EMBL" id="JAPHNI010000534">
    <property type="protein sequence ID" value="KAJ8110121.1"/>
    <property type="molecule type" value="Genomic_DNA"/>
</dbReference>
<sequence>MSTYALQTKTMHSSVPEKSGRILGLNAAREEPKPQLLSKRKRASLSDLGPWTTPFTIKPYPDSPYAKPATFEPVQLTSRCQLPLSFLDLTANEQLPPNGLFTARIDVLEIDGVKGKQEVAASKVLIARDETTRTLYAIERLRDRLYNICKLAPWLKEEELVQLWDPVTTSAFPVLPVHDAAHAHRELWWQHAMVEVDPVVRPVKRARISMVRRPIESVQIKLEPQQETLHSMIPAPVQLEGTVATEPLQEPVMETPTAQEQLGSLVQQYLDAVYTSKTSLAYFAKGPITRIRNAFTSPDESAPATHELVSFLRSMLLTPKAGEKKYYEKLPSIVKATPVGVISDEEATTKSNKARKSKKKMKISRDGVYPSEDEFVKKWWRSEMPNMESAGQETIETRVKRRIGDLRVRETLAQLILMLEIIALESLATYKAPPMDGLPRDESQIQDHAPPQSKKRKKKLDDVALQLDLLLDRLSIWHATEEAGILDFDMKAAKQQDMADGDGKRGSDRLHGFCVEVIVPFYMSRLPEQALSINKKLGGPAIASSKRKAMRPPLTSKKSGGSKEPESKKPRRSLARVATDTIGQTGNKRTPSLARSATDTALLRQQSIKREGSEAPLSAIPFRRSPSRARQSMSQLRHLQGREMDLTATSAAAAAKLKHKARVEDDLKEAIATLKKPNRDLAAGAYMAEIEQRGLGSANRSRKPANPVRKVVKDVQVTATPRVGRRTKNLVEQTPVRYHQNPFVRPTATEPAPLSDLCIPSSGVRHPSSILPGTIQRSATAREIAQPGIAETPSKAPTTKTFSSGAARRTIFATPVKSSTRLFPEDAHPTSNVFETPVKAARSPPSVHRHSPPPVIDATPIKEVVSNVDATPIMFATPAKLVEEASIYDALGWNDDDDDFA</sequence>
<keyword evidence="2" id="KW-1185">Reference proteome</keyword>
<evidence type="ECO:0000313" key="2">
    <source>
        <dbReference type="Proteomes" id="UP001153331"/>
    </source>
</evidence>
<protein>
    <submittedName>
        <fullName evidence="1">Uncharacterized protein</fullName>
    </submittedName>
</protein>
<evidence type="ECO:0000313" key="1">
    <source>
        <dbReference type="EMBL" id="KAJ8110121.1"/>
    </source>
</evidence>
<name>A0ACC2I433_9PLEO</name>
<gene>
    <name evidence="1" type="ORF">OPT61_g6950</name>
</gene>
<organism evidence="1 2">
    <name type="scientific">Boeremia exigua</name>
    <dbReference type="NCBI Taxonomy" id="749465"/>
    <lineage>
        <taxon>Eukaryota</taxon>
        <taxon>Fungi</taxon>
        <taxon>Dikarya</taxon>
        <taxon>Ascomycota</taxon>
        <taxon>Pezizomycotina</taxon>
        <taxon>Dothideomycetes</taxon>
        <taxon>Pleosporomycetidae</taxon>
        <taxon>Pleosporales</taxon>
        <taxon>Pleosporineae</taxon>
        <taxon>Didymellaceae</taxon>
        <taxon>Boeremia</taxon>
    </lineage>
</organism>